<proteinExistence type="inferred from homology"/>
<protein>
    <recommendedName>
        <fullName evidence="3">Phospholipase/carboxylesterase/thioesterase domain-containing protein</fullName>
    </recommendedName>
</protein>
<evidence type="ECO:0000313" key="7">
    <source>
        <dbReference type="Proteomes" id="UP000654075"/>
    </source>
</evidence>
<evidence type="ECO:0000259" key="3">
    <source>
        <dbReference type="Pfam" id="PF02230"/>
    </source>
</evidence>
<keyword evidence="2" id="KW-0378">Hydrolase</keyword>
<dbReference type="OrthoDB" id="411969at2759"/>
<dbReference type="PANTHER" id="PTHR10655">
    <property type="entry name" value="LYSOPHOSPHOLIPASE-RELATED"/>
    <property type="match status" value="1"/>
</dbReference>
<dbReference type="EMBL" id="CAJNNV010028200">
    <property type="protein sequence ID" value="CAE8623609.1"/>
    <property type="molecule type" value="Genomic_DNA"/>
</dbReference>
<dbReference type="Proteomes" id="UP000626109">
    <property type="component" value="Unassembled WGS sequence"/>
</dbReference>
<comment type="caution">
    <text evidence="5">The sequence shown here is derived from an EMBL/GenBank/DDBJ whole genome shotgun (WGS) entry which is preliminary data.</text>
</comment>
<feature type="domain" description="Phospholipase/carboxylesterase/thioesterase" evidence="3">
    <location>
        <begin position="178"/>
        <end position="292"/>
    </location>
</feature>
<accession>A0A813LSC7</accession>
<dbReference type="PANTHER" id="PTHR10655:SF17">
    <property type="entry name" value="LYSOPHOSPHOLIPASE-LIKE PROTEIN 1"/>
    <property type="match status" value="1"/>
</dbReference>
<organism evidence="5 6">
    <name type="scientific">Polarella glacialis</name>
    <name type="common">Dinoflagellate</name>
    <dbReference type="NCBI Taxonomy" id="89957"/>
    <lineage>
        <taxon>Eukaryota</taxon>
        <taxon>Sar</taxon>
        <taxon>Alveolata</taxon>
        <taxon>Dinophyceae</taxon>
        <taxon>Suessiales</taxon>
        <taxon>Suessiaceae</taxon>
        <taxon>Polarella</taxon>
    </lineage>
</organism>
<gene>
    <name evidence="4" type="ORF">PGLA1383_LOCUS40850</name>
    <name evidence="5" type="ORF">PGLA2088_LOCUS48558</name>
</gene>
<dbReference type="Pfam" id="PF02230">
    <property type="entry name" value="Abhydrolase_2"/>
    <property type="match status" value="1"/>
</dbReference>
<dbReference type="AlphaFoldDB" id="A0A813LSC7"/>
<evidence type="ECO:0000313" key="6">
    <source>
        <dbReference type="Proteomes" id="UP000626109"/>
    </source>
</evidence>
<dbReference type="Proteomes" id="UP000654075">
    <property type="component" value="Unassembled WGS sequence"/>
</dbReference>
<reference evidence="5" key="1">
    <citation type="submission" date="2021-02" db="EMBL/GenBank/DDBJ databases">
        <authorList>
            <person name="Dougan E. K."/>
            <person name="Rhodes N."/>
            <person name="Thang M."/>
            <person name="Chan C."/>
        </authorList>
    </citation>
    <scope>NUCLEOTIDE SEQUENCE</scope>
</reference>
<dbReference type="EMBL" id="CAJNNW010036713">
    <property type="protein sequence ID" value="CAE8736975.1"/>
    <property type="molecule type" value="Genomic_DNA"/>
</dbReference>
<name>A0A813LSC7_POLGL</name>
<evidence type="ECO:0000313" key="5">
    <source>
        <dbReference type="EMBL" id="CAE8736975.1"/>
    </source>
</evidence>
<dbReference type="Gene3D" id="3.40.50.1820">
    <property type="entry name" value="alpha/beta hydrolase"/>
    <property type="match status" value="1"/>
</dbReference>
<dbReference type="InterPro" id="IPR029058">
    <property type="entry name" value="AB_hydrolase_fold"/>
</dbReference>
<evidence type="ECO:0000313" key="4">
    <source>
        <dbReference type="EMBL" id="CAE8623609.1"/>
    </source>
</evidence>
<comment type="similarity">
    <text evidence="1">Belongs to the AB hydrolase superfamily. AB hydrolase 2 family.</text>
</comment>
<dbReference type="InterPro" id="IPR050565">
    <property type="entry name" value="LYPA1-2/EST-like"/>
</dbReference>
<dbReference type="SUPFAM" id="SSF53474">
    <property type="entry name" value="alpha/beta-Hydrolases"/>
    <property type="match status" value="1"/>
</dbReference>
<dbReference type="GO" id="GO:0016787">
    <property type="term" value="F:hydrolase activity"/>
    <property type="evidence" value="ECO:0007669"/>
    <property type="project" value="UniProtKB-KW"/>
</dbReference>
<evidence type="ECO:0000256" key="2">
    <source>
        <dbReference type="ARBA" id="ARBA00022801"/>
    </source>
</evidence>
<dbReference type="InterPro" id="IPR003140">
    <property type="entry name" value="PLipase/COase/thioEstase"/>
</dbReference>
<sequence>MFDFDELDELLPVNDDFDESVCQIRKLVGFDCQIMYPSCNTPTTLAVVFFHGSGQPWKVEQERLFTSERIQQLVAAGVCVVLPASPLKDKGIHFWYNSDSAQIAELLLQAKQLDQTSLRVGDISKSRQNDVSPKAAGSVSAVTASGLPRLPSAGQSFAVSPLDAFKDGEPALMDVTRPMVLELIAAVEESLGLPCGRVVLGGFSQGAAVAMDCALHLLPKVPCAVGFFSGSLMCRQRWRSQFASAGAACRDSWRQLPMLQGHGNADWAVGVNGGRWLHTFCKDELGMQHLEYVEFLGGHTVPPELADKFLELTVTAACHPDATRQYLTSKLLMMS</sequence>
<keyword evidence="7" id="KW-1185">Reference proteome</keyword>
<evidence type="ECO:0000256" key="1">
    <source>
        <dbReference type="ARBA" id="ARBA00006499"/>
    </source>
</evidence>